<reference evidence="2 3" key="1">
    <citation type="journal article" date="2016" name="Nat. Commun.">
        <title>Thousands of microbial genomes shed light on interconnected biogeochemical processes in an aquifer system.</title>
        <authorList>
            <person name="Anantharaman K."/>
            <person name="Brown C.T."/>
            <person name="Hug L.A."/>
            <person name="Sharon I."/>
            <person name="Castelle C.J."/>
            <person name="Probst A.J."/>
            <person name="Thomas B.C."/>
            <person name="Singh A."/>
            <person name="Wilkins M.J."/>
            <person name="Karaoz U."/>
            <person name="Brodie E.L."/>
            <person name="Williams K.H."/>
            <person name="Hubbard S.S."/>
            <person name="Banfield J.F."/>
        </authorList>
    </citation>
    <scope>NUCLEOTIDE SEQUENCE [LARGE SCALE GENOMIC DNA]</scope>
</reference>
<dbReference type="SUPFAM" id="SSF50129">
    <property type="entry name" value="GroES-like"/>
    <property type="match status" value="1"/>
</dbReference>
<dbReference type="SUPFAM" id="SSF55347">
    <property type="entry name" value="Glyceraldehyde-3-phosphate dehydrogenase-like, C-terminal domain"/>
    <property type="match status" value="1"/>
</dbReference>
<sequence length="738" mass="80029">MKQIIQNYKSGELQLVEVPDPLLRSGGVLLETKNSLVSVGTEKLMISLAQKGYLGKVLARPDLVKQVINKIKVDGLLDTYKAVMSRLDTPVTLGYSSAGLVREVGEGIYGVKVGDRIACFGDGFATHSELSYVPKNMLVKIPQGVSFEEASFVGLGSIALNAIRVANLTFGENVVVLGLGLLGQLTVQMLKAFGCKVIGVDISEAKLKMAREFGVDQVALIGRDDINQVVADFTGGVGADAVIIMAGSQDNKPIEMAAEISRDKGRIVACGMVSLDVPRQDFFKKELSVIVSRATGPGKFDPLYENKGQDYPLPYVRWTTQRNMACFLDLVAEGKVELEKLISHRFKLAEALAGYEMILKGGVPYLGVLLEYGDGLGSGVMGPGSKKISLLDSRKQTADSRQLEQVKIGLIGAGLHANTSMLPILKKFKNIKLVGLADAEGFKGRHTGKKYGFEYCVADYQELLKDPNINTILIATRHNLHAQMVIDSLKAGKHVFVEKPLCMNDSELKSIIDIYSRTTCLPAGTANPDPRLLMVGFNRRFAPLTLKAKELLGSGSNLVINCRVNAGFVPAESWVHDAAEGGGRVVGEVCHFVDLVQALSGSLPESVFAQAATEKGEDNLVITLKMHNGSIATILYASQGDKLLPRERIEVFSGKSVCVIDNFKSLFFAKDGRGQKKKSFNLDRGYEGEFEAFFAAVKSSREAVPLKDHIYTTLTTFAIIESIKTGVPQTINASTYFI</sequence>
<dbReference type="GO" id="GO:0000166">
    <property type="term" value="F:nucleotide binding"/>
    <property type="evidence" value="ECO:0007669"/>
    <property type="project" value="InterPro"/>
</dbReference>
<dbReference type="Proteomes" id="UP000177309">
    <property type="component" value="Unassembled WGS sequence"/>
</dbReference>
<evidence type="ECO:0000259" key="1">
    <source>
        <dbReference type="SMART" id="SM00829"/>
    </source>
</evidence>
<evidence type="ECO:0000313" key="2">
    <source>
        <dbReference type="EMBL" id="OGC35116.1"/>
    </source>
</evidence>
<dbReference type="GO" id="GO:0016491">
    <property type="term" value="F:oxidoreductase activity"/>
    <property type="evidence" value="ECO:0007669"/>
    <property type="project" value="InterPro"/>
</dbReference>
<dbReference type="Gene3D" id="3.90.180.10">
    <property type="entry name" value="Medium-chain alcohol dehydrogenases, catalytic domain"/>
    <property type="match status" value="1"/>
</dbReference>
<accession>A0A1F4TR25</accession>
<organism evidence="2 3">
    <name type="scientific">candidate division WOR-1 bacterium RIFOXYC2_FULL_41_25</name>
    <dbReference type="NCBI Taxonomy" id="1802586"/>
    <lineage>
        <taxon>Bacteria</taxon>
        <taxon>Bacillati</taxon>
        <taxon>Saganbacteria</taxon>
    </lineage>
</organism>
<dbReference type="PANTHER" id="PTHR43377:SF1">
    <property type="entry name" value="BILIVERDIN REDUCTASE A"/>
    <property type="match status" value="1"/>
</dbReference>
<dbReference type="Gene3D" id="3.30.360.10">
    <property type="entry name" value="Dihydrodipicolinate Reductase, domain 2"/>
    <property type="match status" value="1"/>
</dbReference>
<name>A0A1F4TR25_UNCSA</name>
<dbReference type="Pfam" id="PF22725">
    <property type="entry name" value="GFO_IDH_MocA_C3"/>
    <property type="match status" value="1"/>
</dbReference>
<dbReference type="InterPro" id="IPR036291">
    <property type="entry name" value="NAD(P)-bd_dom_sf"/>
</dbReference>
<dbReference type="Pfam" id="PF00107">
    <property type="entry name" value="ADH_zinc_N"/>
    <property type="match status" value="1"/>
</dbReference>
<dbReference type="InterPro" id="IPR051450">
    <property type="entry name" value="Gfo/Idh/MocA_Oxidoreductases"/>
</dbReference>
<dbReference type="AlphaFoldDB" id="A0A1F4TR25"/>
<dbReference type="Gene3D" id="3.40.50.720">
    <property type="entry name" value="NAD(P)-binding Rossmann-like Domain"/>
    <property type="match status" value="2"/>
</dbReference>
<dbReference type="CDD" id="cd08255">
    <property type="entry name" value="2-desacetyl-2-hydroxyethyl_bacteriochlorophyllide_like"/>
    <property type="match status" value="1"/>
</dbReference>
<gene>
    <name evidence="2" type="ORF">A2462_06140</name>
</gene>
<dbReference type="InterPro" id="IPR011032">
    <property type="entry name" value="GroES-like_sf"/>
</dbReference>
<dbReference type="InterPro" id="IPR013149">
    <property type="entry name" value="ADH-like_C"/>
</dbReference>
<dbReference type="EMBL" id="MEUI01000008">
    <property type="protein sequence ID" value="OGC35116.1"/>
    <property type="molecule type" value="Genomic_DNA"/>
</dbReference>
<proteinExistence type="predicted"/>
<dbReference type="SMART" id="SM00829">
    <property type="entry name" value="PKS_ER"/>
    <property type="match status" value="1"/>
</dbReference>
<dbReference type="InterPro" id="IPR013154">
    <property type="entry name" value="ADH-like_N"/>
</dbReference>
<evidence type="ECO:0000313" key="3">
    <source>
        <dbReference type="Proteomes" id="UP000177309"/>
    </source>
</evidence>
<dbReference type="InterPro" id="IPR055170">
    <property type="entry name" value="GFO_IDH_MocA-like_dom"/>
</dbReference>
<dbReference type="SUPFAM" id="SSF51735">
    <property type="entry name" value="NAD(P)-binding Rossmann-fold domains"/>
    <property type="match status" value="2"/>
</dbReference>
<feature type="domain" description="Enoyl reductase (ER)" evidence="1">
    <location>
        <begin position="75"/>
        <end position="363"/>
    </location>
</feature>
<dbReference type="PANTHER" id="PTHR43377">
    <property type="entry name" value="BILIVERDIN REDUCTASE A"/>
    <property type="match status" value="1"/>
</dbReference>
<dbReference type="Pfam" id="PF08240">
    <property type="entry name" value="ADH_N"/>
    <property type="match status" value="1"/>
</dbReference>
<protein>
    <recommendedName>
        <fullName evidence="1">Enoyl reductase (ER) domain-containing protein</fullName>
    </recommendedName>
</protein>
<dbReference type="InterPro" id="IPR000683">
    <property type="entry name" value="Gfo/Idh/MocA-like_OxRdtase_N"/>
</dbReference>
<dbReference type="InterPro" id="IPR020843">
    <property type="entry name" value="ER"/>
</dbReference>
<comment type="caution">
    <text evidence="2">The sequence shown here is derived from an EMBL/GenBank/DDBJ whole genome shotgun (WGS) entry which is preliminary data.</text>
</comment>
<dbReference type="Pfam" id="PF01408">
    <property type="entry name" value="GFO_IDH_MocA"/>
    <property type="match status" value="1"/>
</dbReference>